<reference evidence="2" key="2">
    <citation type="submission" date="2019-11" db="EMBL/GenBank/DDBJ databases">
        <authorList>
            <person name="Feng L."/>
        </authorList>
    </citation>
    <scope>NUCLEOTIDE SEQUENCE</scope>
    <source>
        <strain evidence="2">BdentiumLFYP24</strain>
    </source>
</reference>
<accession>A0A6L9SJU8</accession>
<evidence type="ECO:0000313" key="3">
    <source>
        <dbReference type="Proteomes" id="UP000429211"/>
    </source>
</evidence>
<evidence type="ECO:0000313" key="2">
    <source>
        <dbReference type="EMBL" id="VYS81626.1"/>
    </source>
</evidence>
<organism evidence="1 3">
    <name type="scientific">Bifidobacterium dentium</name>
    <dbReference type="NCBI Taxonomy" id="1689"/>
    <lineage>
        <taxon>Bacteria</taxon>
        <taxon>Bacillati</taxon>
        <taxon>Actinomycetota</taxon>
        <taxon>Actinomycetes</taxon>
        <taxon>Bifidobacteriales</taxon>
        <taxon>Bifidobacteriaceae</taxon>
        <taxon>Bifidobacterium</taxon>
    </lineage>
</organism>
<dbReference type="GeneID" id="31605941"/>
<dbReference type="RefSeq" id="WP_003836862.1">
    <property type="nucleotide sequence ID" value="NZ_BCYE01000002.1"/>
</dbReference>
<proteinExistence type="predicted"/>
<dbReference type="AlphaFoldDB" id="A0A6L9SJU8"/>
<dbReference type="Proteomes" id="UP000429211">
    <property type="component" value="Unassembled WGS sequence"/>
</dbReference>
<gene>
    <name evidence="2" type="ORF">BDLFYP24_01063</name>
    <name evidence="1" type="ORF">GBB04_07315</name>
</gene>
<sequence length="75" mass="8349">MSLQETHRYDDIIDLPHCQSRTHAHMSTHNRAAQFMPFAALTGYGDIIRQTAESSNAAVERANAPVNLEDGYFSA</sequence>
<name>A0A6L9SJU8_9BIFI</name>
<dbReference type="EMBL" id="CACRSP010000002">
    <property type="protein sequence ID" value="VYS81626.1"/>
    <property type="molecule type" value="Genomic_DNA"/>
</dbReference>
<dbReference type="OMA" id="QETHAYD"/>
<reference evidence="1 3" key="1">
    <citation type="journal article" date="2019" name="Nat. Med.">
        <title>A library of human gut bacterial isolates paired with longitudinal multiomics data enables mechanistic microbiome research.</title>
        <authorList>
            <person name="Poyet M."/>
            <person name="Groussin M."/>
            <person name="Gibbons S.M."/>
            <person name="Avila-Pacheco J."/>
            <person name="Jiang X."/>
            <person name="Kearney S.M."/>
            <person name="Perrotta A.R."/>
            <person name="Berdy B."/>
            <person name="Zhao S."/>
            <person name="Lieberman T.D."/>
            <person name="Swanson P.K."/>
            <person name="Smith M."/>
            <person name="Roesemann S."/>
            <person name="Alexander J.E."/>
            <person name="Rich S.A."/>
            <person name="Livny J."/>
            <person name="Vlamakis H."/>
            <person name="Clish C."/>
            <person name="Bullock K."/>
            <person name="Deik A."/>
            <person name="Scott J."/>
            <person name="Pierce K.A."/>
            <person name="Xavier R.J."/>
            <person name="Alm E.J."/>
        </authorList>
    </citation>
    <scope>NUCLEOTIDE SEQUENCE [LARGE SCALE GENOMIC DNA]</scope>
    <source>
        <strain evidence="1 3">BIOML-A2</strain>
    </source>
</reference>
<dbReference type="EMBL" id="WDPD01000006">
    <property type="protein sequence ID" value="KAB7460520.1"/>
    <property type="molecule type" value="Genomic_DNA"/>
</dbReference>
<evidence type="ECO:0000313" key="1">
    <source>
        <dbReference type="EMBL" id="KAB7460520.1"/>
    </source>
</evidence>
<protein>
    <submittedName>
        <fullName evidence="1">Uncharacterized protein</fullName>
    </submittedName>
</protein>